<protein>
    <submittedName>
        <fullName evidence="3">Uncharacterized protein</fullName>
    </submittedName>
</protein>
<keyword evidence="2" id="KW-1133">Transmembrane helix</keyword>
<dbReference type="EMBL" id="JAMYWD010000012">
    <property type="protein sequence ID" value="KAJ4953596.1"/>
    <property type="molecule type" value="Genomic_DNA"/>
</dbReference>
<feature type="region of interest" description="Disordered" evidence="1">
    <location>
        <begin position="1"/>
        <end position="35"/>
    </location>
</feature>
<dbReference type="Proteomes" id="UP001141806">
    <property type="component" value="Unassembled WGS sequence"/>
</dbReference>
<keyword evidence="2" id="KW-0812">Transmembrane</keyword>
<keyword evidence="2" id="KW-0472">Membrane</keyword>
<proteinExistence type="predicted"/>
<reference evidence="3" key="1">
    <citation type="journal article" date="2023" name="Plant J.">
        <title>The genome of the king protea, Protea cynaroides.</title>
        <authorList>
            <person name="Chang J."/>
            <person name="Duong T.A."/>
            <person name="Schoeman C."/>
            <person name="Ma X."/>
            <person name="Roodt D."/>
            <person name="Barker N."/>
            <person name="Li Z."/>
            <person name="Van de Peer Y."/>
            <person name="Mizrachi E."/>
        </authorList>
    </citation>
    <scope>NUCLEOTIDE SEQUENCE</scope>
    <source>
        <tissue evidence="3">Young leaves</tissue>
    </source>
</reference>
<evidence type="ECO:0000313" key="3">
    <source>
        <dbReference type="EMBL" id="KAJ4953596.1"/>
    </source>
</evidence>
<name>A0A9Q0JVS3_9MAGN</name>
<feature type="transmembrane region" description="Helical" evidence="2">
    <location>
        <begin position="66"/>
        <end position="88"/>
    </location>
</feature>
<comment type="caution">
    <text evidence="3">The sequence shown here is derived from an EMBL/GenBank/DDBJ whole genome shotgun (WGS) entry which is preliminary data.</text>
</comment>
<evidence type="ECO:0000256" key="2">
    <source>
        <dbReference type="SAM" id="Phobius"/>
    </source>
</evidence>
<keyword evidence="4" id="KW-1185">Reference proteome</keyword>
<evidence type="ECO:0000256" key="1">
    <source>
        <dbReference type="SAM" id="MobiDB-lite"/>
    </source>
</evidence>
<accession>A0A9Q0JVS3</accession>
<evidence type="ECO:0000313" key="4">
    <source>
        <dbReference type="Proteomes" id="UP001141806"/>
    </source>
</evidence>
<organism evidence="3 4">
    <name type="scientific">Protea cynaroides</name>
    <dbReference type="NCBI Taxonomy" id="273540"/>
    <lineage>
        <taxon>Eukaryota</taxon>
        <taxon>Viridiplantae</taxon>
        <taxon>Streptophyta</taxon>
        <taxon>Embryophyta</taxon>
        <taxon>Tracheophyta</taxon>
        <taxon>Spermatophyta</taxon>
        <taxon>Magnoliopsida</taxon>
        <taxon>Proteales</taxon>
        <taxon>Proteaceae</taxon>
        <taxon>Protea</taxon>
    </lineage>
</organism>
<dbReference type="AlphaFoldDB" id="A0A9Q0JVS3"/>
<sequence length="116" mass="12470">MKEYLANAGGLEESCKSIGAGGDEKESNNKGESPPKLLRCEATHGANFAMASKLHSSNFFRISARAFSVGIVGFLVVATTLNSSIFLLSRIHMKLNRMEIVSAEDSLADVVYATEN</sequence>
<gene>
    <name evidence="3" type="ORF">NE237_030428</name>
</gene>